<evidence type="ECO:0000256" key="1">
    <source>
        <dbReference type="SAM" id="SignalP"/>
    </source>
</evidence>
<evidence type="ECO:0000313" key="3">
    <source>
        <dbReference type="EMBL" id="KAK7104514.1"/>
    </source>
</evidence>
<dbReference type="Pfam" id="PF00144">
    <property type="entry name" value="Beta-lactamase"/>
    <property type="match status" value="1"/>
</dbReference>
<organism evidence="3 4">
    <name type="scientific">Littorina saxatilis</name>
    <dbReference type="NCBI Taxonomy" id="31220"/>
    <lineage>
        <taxon>Eukaryota</taxon>
        <taxon>Metazoa</taxon>
        <taxon>Spiralia</taxon>
        <taxon>Lophotrochozoa</taxon>
        <taxon>Mollusca</taxon>
        <taxon>Gastropoda</taxon>
        <taxon>Caenogastropoda</taxon>
        <taxon>Littorinimorpha</taxon>
        <taxon>Littorinoidea</taxon>
        <taxon>Littorinidae</taxon>
        <taxon>Littorina</taxon>
    </lineage>
</organism>
<dbReference type="PANTHER" id="PTHR46825:SF15">
    <property type="entry name" value="BETA-LACTAMASE-RELATED DOMAIN-CONTAINING PROTEIN"/>
    <property type="match status" value="1"/>
</dbReference>
<accession>A0AAN9BGT6</accession>
<feature type="domain" description="Beta-lactamase-related" evidence="2">
    <location>
        <begin position="34"/>
        <end position="371"/>
    </location>
</feature>
<reference evidence="3 4" key="1">
    <citation type="submission" date="2024-02" db="EMBL/GenBank/DDBJ databases">
        <title>Chromosome-scale genome assembly of the rough periwinkle Littorina saxatilis.</title>
        <authorList>
            <person name="De Jode A."/>
            <person name="Faria R."/>
            <person name="Formenti G."/>
            <person name="Sims Y."/>
            <person name="Smith T.P."/>
            <person name="Tracey A."/>
            <person name="Wood J.M.D."/>
            <person name="Zagrodzka Z.B."/>
            <person name="Johannesson K."/>
            <person name="Butlin R.K."/>
            <person name="Leder E.H."/>
        </authorList>
    </citation>
    <scope>NUCLEOTIDE SEQUENCE [LARGE SCALE GENOMIC DNA]</scope>
    <source>
        <strain evidence="3">Snail1</strain>
        <tissue evidence="3">Muscle</tissue>
    </source>
</reference>
<dbReference type="Gene3D" id="3.40.710.10">
    <property type="entry name" value="DD-peptidase/beta-lactamase superfamily"/>
    <property type="match status" value="1"/>
</dbReference>
<dbReference type="AlphaFoldDB" id="A0AAN9BGT6"/>
<evidence type="ECO:0000259" key="2">
    <source>
        <dbReference type="Pfam" id="PF00144"/>
    </source>
</evidence>
<feature type="signal peptide" evidence="1">
    <location>
        <begin position="1"/>
        <end position="21"/>
    </location>
</feature>
<gene>
    <name evidence="3" type="ORF">V1264_019216</name>
</gene>
<dbReference type="Proteomes" id="UP001374579">
    <property type="component" value="Unassembled WGS sequence"/>
</dbReference>
<keyword evidence="1" id="KW-0732">Signal</keyword>
<name>A0AAN9BGT6_9CAEN</name>
<comment type="caution">
    <text evidence="3">The sequence shown here is derived from an EMBL/GenBank/DDBJ whole genome shotgun (WGS) entry which is preliminary data.</text>
</comment>
<dbReference type="PANTHER" id="PTHR46825">
    <property type="entry name" value="D-ALANYL-D-ALANINE-CARBOXYPEPTIDASE/ENDOPEPTIDASE AMPH"/>
    <property type="match status" value="1"/>
</dbReference>
<feature type="chain" id="PRO_5043003991" description="Beta-lactamase-related domain-containing protein" evidence="1">
    <location>
        <begin position="22"/>
        <end position="538"/>
    </location>
</feature>
<proteinExistence type="predicted"/>
<dbReference type="EMBL" id="JBAMIC010000008">
    <property type="protein sequence ID" value="KAK7104514.1"/>
    <property type="molecule type" value="Genomic_DNA"/>
</dbReference>
<sequence length="538" mass="60677">MSQAMWTAYIFLIRFWIAVSATILDNQAQSEIDHVINTGIQCRNIPGLSVAIVKDGQVLLSKGYGVKDLDTQSPVTADTQFQIASTTKAFTAALLSNVVAGDSGKKISTNVYKVLPGRFKFNNTLRSTYTTMEDLLAHRTGIPRNNYARLATDYSTQNFAGKFRYLRHVGGFRDSFYYNDLMYGLAAHITTHLGQRPWKQQMQDTIFTPLGMSRSTFLDDVNFQSDDVATPYLRESGRTLKASLDFVRHWGKNDGSGNIVSTSNDMAKWMLMLLNDGKDGSGRRVLREGVVKEVFTAQNVYPGSSYSANYMRPVTPESMTTDRYSLGWKLGYYRGYNMIQHSGSTFGYRALLTLLPEMEVGVVTLMTGSDYQNKFRTALHMHLLDHALGHVPWINSSSVCTFPDPWRSSSSRRRRSVEDEVKTMEDDEEAQLEVRETRAGRVARAARFRLSRYPGTYRHEAYGNLEVRMNTSINALVVEYGVGLWRLQSTGGHSFDGLWLKAPPTLNKSFRFKTSGLRVYAIEGTGFASQKPPVFYRI</sequence>
<evidence type="ECO:0000313" key="4">
    <source>
        <dbReference type="Proteomes" id="UP001374579"/>
    </source>
</evidence>
<dbReference type="InterPro" id="IPR012338">
    <property type="entry name" value="Beta-lactam/transpept-like"/>
</dbReference>
<dbReference type="InterPro" id="IPR001466">
    <property type="entry name" value="Beta-lactam-related"/>
</dbReference>
<dbReference type="InterPro" id="IPR050491">
    <property type="entry name" value="AmpC-like"/>
</dbReference>
<protein>
    <recommendedName>
        <fullName evidence="2">Beta-lactamase-related domain-containing protein</fullName>
    </recommendedName>
</protein>
<keyword evidence="4" id="KW-1185">Reference proteome</keyword>
<dbReference type="SUPFAM" id="SSF56601">
    <property type="entry name" value="beta-lactamase/transpeptidase-like"/>
    <property type="match status" value="1"/>
</dbReference>